<dbReference type="AlphaFoldDB" id="A0AAV4IA50"/>
<feature type="signal peptide" evidence="1">
    <location>
        <begin position="1"/>
        <end position="25"/>
    </location>
</feature>
<organism evidence="2 3">
    <name type="scientific">Elysia marginata</name>
    <dbReference type="NCBI Taxonomy" id="1093978"/>
    <lineage>
        <taxon>Eukaryota</taxon>
        <taxon>Metazoa</taxon>
        <taxon>Spiralia</taxon>
        <taxon>Lophotrochozoa</taxon>
        <taxon>Mollusca</taxon>
        <taxon>Gastropoda</taxon>
        <taxon>Heterobranchia</taxon>
        <taxon>Euthyneura</taxon>
        <taxon>Panpulmonata</taxon>
        <taxon>Sacoglossa</taxon>
        <taxon>Placobranchoidea</taxon>
        <taxon>Plakobranchidae</taxon>
        <taxon>Elysia</taxon>
    </lineage>
</organism>
<accession>A0AAV4IA50</accession>
<feature type="chain" id="PRO_5043495351" description="Secreted protein" evidence="1">
    <location>
        <begin position="26"/>
        <end position="94"/>
    </location>
</feature>
<proteinExistence type="predicted"/>
<dbReference type="Proteomes" id="UP000762676">
    <property type="component" value="Unassembled WGS sequence"/>
</dbReference>
<evidence type="ECO:0000313" key="2">
    <source>
        <dbReference type="EMBL" id="GFS07304.1"/>
    </source>
</evidence>
<comment type="caution">
    <text evidence="2">The sequence shown here is derived from an EMBL/GenBank/DDBJ whole genome shotgun (WGS) entry which is preliminary data.</text>
</comment>
<evidence type="ECO:0000256" key="1">
    <source>
        <dbReference type="SAM" id="SignalP"/>
    </source>
</evidence>
<evidence type="ECO:0000313" key="3">
    <source>
        <dbReference type="Proteomes" id="UP000762676"/>
    </source>
</evidence>
<protein>
    <recommendedName>
        <fullName evidence="4">Secreted protein</fullName>
    </recommendedName>
</protein>
<name>A0AAV4IA50_9GAST</name>
<keyword evidence="1" id="KW-0732">Signal</keyword>
<evidence type="ECO:0008006" key="4">
    <source>
        <dbReference type="Google" id="ProtNLM"/>
    </source>
</evidence>
<keyword evidence="3" id="KW-1185">Reference proteome</keyword>
<gene>
    <name evidence="2" type="ORF">ElyMa_004727100</name>
</gene>
<dbReference type="EMBL" id="BMAT01009499">
    <property type="protein sequence ID" value="GFS07304.1"/>
    <property type="molecule type" value="Genomic_DNA"/>
</dbReference>
<sequence>MTLVATTMVLVVTLMLMVATPTIQAHRWVQLAGLSRRNVRPSKALGLRKYAVLTGDARSQSRDHYQGSLSELGGTALQSGCWLTGSQQYCRQDK</sequence>
<reference evidence="2 3" key="1">
    <citation type="journal article" date="2021" name="Elife">
        <title>Chloroplast acquisition without the gene transfer in kleptoplastic sea slugs, Plakobranchus ocellatus.</title>
        <authorList>
            <person name="Maeda T."/>
            <person name="Takahashi S."/>
            <person name="Yoshida T."/>
            <person name="Shimamura S."/>
            <person name="Takaki Y."/>
            <person name="Nagai Y."/>
            <person name="Toyoda A."/>
            <person name="Suzuki Y."/>
            <person name="Arimoto A."/>
            <person name="Ishii H."/>
            <person name="Satoh N."/>
            <person name="Nishiyama T."/>
            <person name="Hasebe M."/>
            <person name="Maruyama T."/>
            <person name="Minagawa J."/>
            <person name="Obokata J."/>
            <person name="Shigenobu S."/>
        </authorList>
    </citation>
    <scope>NUCLEOTIDE SEQUENCE [LARGE SCALE GENOMIC DNA]</scope>
</reference>